<comment type="caution">
    <text evidence="1">The sequence shown here is derived from an EMBL/GenBank/DDBJ whole genome shotgun (WGS) entry which is preliminary data.</text>
</comment>
<accession>A0ACB7WJV2</accession>
<sequence length="145" mass="16807">MVLIIEETKDISSMKIQELMGSLMGHERRLARHAKKSVESAFQSKLNITPKIDKGGESSRGGRYVCGRGRGRNLRGKGRNIFPRTFTIENFKSYNICGKDNHLEKDCWHKDKPKYHHCKKFGHIEKYCRLKGNQQAHFFKGGARW</sequence>
<evidence type="ECO:0000313" key="1">
    <source>
        <dbReference type="EMBL" id="KAH7688421.1"/>
    </source>
</evidence>
<gene>
    <name evidence="1" type="ORF">IHE45_03G033000</name>
</gene>
<protein>
    <submittedName>
        <fullName evidence="1">Zinc finger CCHC-type protein</fullName>
    </submittedName>
</protein>
<dbReference type="Proteomes" id="UP000827976">
    <property type="component" value="Chromosome 3"/>
</dbReference>
<keyword evidence="2" id="KW-1185">Reference proteome</keyword>
<evidence type="ECO:0000313" key="2">
    <source>
        <dbReference type="Proteomes" id="UP000827976"/>
    </source>
</evidence>
<name>A0ACB7WJV2_DIOAL</name>
<organism evidence="1 2">
    <name type="scientific">Dioscorea alata</name>
    <name type="common">Purple yam</name>
    <dbReference type="NCBI Taxonomy" id="55571"/>
    <lineage>
        <taxon>Eukaryota</taxon>
        <taxon>Viridiplantae</taxon>
        <taxon>Streptophyta</taxon>
        <taxon>Embryophyta</taxon>
        <taxon>Tracheophyta</taxon>
        <taxon>Spermatophyta</taxon>
        <taxon>Magnoliopsida</taxon>
        <taxon>Liliopsida</taxon>
        <taxon>Dioscoreales</taxon>
        <taxon>Dioscoreaceae</taxon>
        <taxon>Dioscorea</taxon>
    </lineage>
</organism>
<proteinExistence type="predicted"/>
<reference evidence="2" key="1">
    <citation type="journal article" date="2022" name="Nat. Commun.">
        <title>Chromosome evolution and the genetic basis of agronomically important traits in greater yam.</title>
        <authorList>
            <person name="Bredeson J.V."/>
            <person name="Lyons J.B."/>
            <person name="Oniyinde I.O."/>
            <person name="Okereke N.R."/>
            <person name="Kolade O."/>
            <person name="Nnabue I."/>
            <person name="Nwadili C.O."/>
            <person name="Hribova E."/>
            <person name="Parker M."/>
            <person name="Nwogha J."/>
            <person name="Shu S."/>
            <person name="Carlson J."/>
            <person name="Kariba R."/>
            <person name="Muthemba S."/>
            <person name="Knop K."/>
            <person name="Barton G.J."/>
            <person name="Sherwood A.V."/>
            <person name="Lopez-Montes A."/>
            <person name="Asiedu R."/>
            <person name="Jamnadass R."/>
            <person name="Muchugi A."/>
            <person name="Goodstein D."/>
            <person name="Egesi C.N."/>
            <person name="Featherston J."/>
            <person name="Asfaw A."/>
            <person name="Simpson G.G."/>
            <person name="Dolezel J."/>
            <person name="Hendre P.S."/>
            <person name="Van Deynze A."/>
            <person name="Kumar P.L."/>
            <person name="Obidiegwu J.E."/>
            <person name="Bhattacharjee R."/>
            <person name="Rokhsar D.S."/>
        </authorList>
    </citation>
    <scope>NUCLEOTIDE SEQUENCE [LARGE SCALE GENOMIC DNA]</scope>
    <source>
        <strain evidence="2">cv. TDa95/00328</strain>
    </source>
</reference>
<dbReference type="EMBL" id="CM037013">
    <property type="protein sequence ID" value="KAH7688421.1"/>
    <property type="molecule type" value="Genomic_DNA"/>
</dbReference>